<dbReference type="PANTHER" id="PTHR45436:SF14">
    <property type="entry name" value="SENSOR PROTEIN QSEC"/>
    <property type="match status" value="1"/>
</dbReference>
<dbReference type="EC" id="2.7.13.3" evidence="3"/>
<keyword evidence="8" id="KW-0418">Kinase</keyword>
<evidence type="ECO:0000256" key="3">
    <source>
        <dbReference type="ARBA" id="ARBA00012438"/>
    </source>
</evidence>
<proteinExistence type="predicted"/>
<feature type="transmembrane region" description="Helical" evidence="13">
    <location>
        <begin position="165"/>
        <end position="184"/>
    </location>
</feature>
<dbReference type="InterPro" id="IPR004358">
    <property type="entry name" value="Sig_transdc_His_kin-like_C"/>
</dbReference>
<evidence type="ECO:0000259" key="14">
    <source>
        <dbReference type="PROSITE" id="PS50109"/>
    </source>
</evidence>
<comment type="catalytic activity">
    <reaction evidence="1">
        <text>ATP + protein L-histidine = ADP + protein N-phospho-L-histidine.</text>
        <dbReference type="EC" id="2.7.13.3"/>
    </reaction>
</comment>
<evidence type="ECO:0000256" key="4">
    <source>
        <dbReference type="ARBA" id="ARBA00022553"/>
    </source>
</evidence>
<evidence type="ECO:0000256" key="13">
    <source>
        <dbReference type="SAM" id="Phobius"/>
    </source>
</evidence>
<dbReference type="InterPro" id="IPR003660">
    <property type="entry name" value="HAMP_dom"/>
</dbReference>
<dbReference type="InterPro" id="IPR036097">
    <property type="entry name" value="HisK_dim/P_sf"/>
</dbReference>
<dbReference type="Gene3D" id="3.30.565.10">
    <property type="entry name" value="Histidine kinase-like ATPase, C-terminal domain"/>
    <property type="match status" value="1"/>
</dbReference>
<keyword evidence="4" id="KW-0597">Phosphoprotein</keyword>
<dbReference type="InterPro" id="IPR036890">
    <property type="entry name" value="HATPase_C_sf"/>
</dbReference>
<evidence type="ECO:0000256" key="5">
    <source>
        <dbReference type="ARBA" id="ARBA00022679"/>
    </source>
</evidence>
<evidence type="ECO:0000256" key="12">
    <source>
        <dbReference type="ARBA" id="ARBA00023136"/>
    </source>
</evidence>
<evidence type="ECO:0000313" key="16">
    <source>
        <dbReference type="EMBL" id="MFC0049723.1"/>
    </source>
</evidence>
<feature type="domain" description="Histidine kinase" evidence="14">
    <location>
        <begin position="245"/>
        <end position="456"/>
    </location>
</feature>
<keyword evidence="12 13" id="KW-0472">Membrane</keyword>
<evidence type="ECO:0000256" key="9">
    <source>
        <dbReference type="ARBA" id="ARBA00022840"/>
    </source>
</evidence>
<dbReference type="Pfam" id="PF02518">
    <property type="entry name" value="HATPase_c"/>
    <property type="match status" value="1"/>
</dbReference>
<keyword evidence="5" id="KW-0808">Transferase</keyword>
<keyword evidence="11" id="KW-0902">Two-component regulatory system</keyword>
<dbReference type="PROSITE" id="PS50885">
    <property type="entry name" value="HAMP"/>
    <property type="match status" value="1"/>
</dbReference>
<dbReference type="SMART" id="SM00388">
    <property type="entry name" value="HisKA"/>
    <property type="match status" value="1"/>
</dbReference>
<protein>
    <recommendedName>
        <fullName evidence="3">histidine kinase</fullName>
        <ecNumber evidence="3">2.7.13.3</ecNumber>
    </recommendedName>
</protein>
<evidence type="ECO:0000256" key="8">
    <source>
        <dbReference type="ARBA" id="ARBA00022777"/>
    </source>
</evidence>
<accession>A0ABV6BI09</accession>
<dbReference type="Proteomes" id="UP001589813">
    <property type="component" value="Unassembled WGS sequence"/>
</dbReference>
<evidence type="ECO:0000259" key="15">
    <source>
        <dbReference type="PROSITE" id="PS50885"/>
    </source>
</evidence>
<dbReference type="CDD" id="cd00075">
    <property type="entry name" value="HATPase"/>
    <property type="match status" value="1"/>
</dbReference>
<evidence type="ECO:0000256" key="1">
    <source>
        <dbReference type="ARBA" id="ARBA00000085"/>
    </source>
</evidence>
<evidence type="ECO:0000256" key="10">
    <source>
        <dbReference type="ARBA" id="ARBA00022989"/>
    </source>
</evidence>
<dbReference type="SUPFAM" id="SSF47384">
    <property type="entry name" value="Homodimeric domain of signal transducing histidine kinase"/>
    <property type="match status" value="1"/>
</dbReference>
<keyword evidence="6 13" id="KW-0812">Transmembrane</keyword>
<dbReference type="EMBL" id="JBHLXP010000004">
    <property type="protein sequence ID" value="MFC0049723.1"/>
    <property type="molecule type" value="Genomic_DNA"/>
</dbReference>
<dbReference type="InterPro" id="IPR003661">
    <property type="entry name" value="HisK_dim/P_dom"/>
</dbReference>
<feature type="domain" description="HAMP" evidence="15">
    <location>
        <begin position="185"/>
        <end position="237"/>
    </location>
</feature>
<keyword evidence="17" id="KW-1185">Reference proteome</keyword>
<dbReference type="SUPFAM" id="SSF55874">
    <property type="entry name" value="ATPase domain of HSP90 chaperone/DNA topoisomerase II/histidine kinase"/>
    <property type="match status" value="1"/>
</dbReference>
<dbReference type="GO" id="GO:0005524">
    <property type="term" value="F:ATP binding"/>
    <property type="evidence" value="ECO:0007669"/>
    <property type="project" value="UniProtKB-KW"/>
</dbReference>
<feature type="transmembrane region" description="Helical" evidence="13">
    <location>
        <begin position="12"/>
        <end position="37"/>
    </location>
</feature>
<gene>
    <name evidence="16" type="ORF">ACFFJP_15600</name>
</gene>
<dbReference type="CDD" id="cd00082">
    <property type="entry name" value="HisKA"/>
    <property type="match status" value="1"/>
</dbReference>
<dbReference type="InterPro" id="IPR050428">
    <property type="entry name" value="TCS_sensor_his_kinase"/>
</dbReference>
<evidence type="ECO:0000313" key="17">
    <source>
        <dbReference type="Proteomes" id="UP001589813"/>
    </source>
</evidence>
<keyword evidence="7" id="KW-0547">Nucleotide-binding</keyword>
<dbReference type="Pfam" id="PF00512">
    <property type="entry name" value="HisKA"/>
    <property type="match status" value="1"/>
</dbReference>
<evidence type="ECO:0000256" key="2">
    <source>
        <dbReference type="ARBA" id="ARBA00004141"/>
    </source>
</evidence>
<evidence type="ECO:0000256" key="6">
    <source>
        <dbReference type="ARBA" id="ARBA00022692"/>
    </source>
</evidence>
<dbReference type="InterPro" id="IPR003594">
    <property type="entry name" value="HATPase_dom"/>
</dbReference>
<sequence>MTKTTTQNRPTLVRRVILTLLAASVLVWLVLMAFYYWQESGPHAVDARQRQRGEAVLLVLSQIKDPAQAHQALSLYTALFNSLYQRAGLPQRFLVQLTDRQGQSLFSTMPAGTLTLSGESGEVVTGTLNGARYQLFRGETSDWRLLLGEPAAPAGLLLARISSNLTISVLIAVPLFLLPVWFAVTRGLRPLRRLSAAIAARGPDDLTPLALDVTYAELTPLTNALDRLFSQLRARIAREHGFVQDAAHELRTPIAVIAAQAHVMQRAEHANARNDAATHLDAAIARMSHLIEQLLDLARIDAGNLAAVTLLDVAQLLRQELANAAPAAMARQIELSLEAPDQLSLRLDPQALLSIVQNLLSNALRYIQNGGEVAVELSQHQGRLRLAVADNGPGIAPAEQALVFERFYRVAGTDVAGSGLGLAIVTEAVARLRGTVRLEQGLQGRGCCFIVEIPVG</sequence>
<comment type="subcellular location">
    <subcellularLocation>
        <location evidence="2">Membrane</location>
        <topology evidence="2">Multi-pass membrane protein</topology>
    </subcellularLocation>
</comment>
<dbReference type="PRINTS" id="PR00344">
    <property type="entry name" value="BCTRLSENSOR"/>
</dbReference>
<evidence type="ECO:0000256" key="7">
    <source>
        <dbReference type="ARBA" id="ARBA00022741"/>
    </source>
</evidence>
<name>A0ABV6BI09_9GAMM</name>
<evidence type="ECO:0000256" key="11">
    <source>
        <dbReference type="ARBA" id="ARBA00023012"/>
    </source>
</evidence>
<keyword evidence="9 16" id="KW-0067">ATP-binding</keyword>
<dbReference type="SMART" id="SM00387">
    <property type="entry name" value="HATPase_c"/>
    <property type="match status" value="1"/>
</dbReference>
<dbReference type="RefSeq" id="WP_377246127.1">
    <property type="nucleotide sequence ID" value="NZ_JBHLXP010000004.1"/>
</dbReference>
<dbReference type="PROSITE" id="PS50109">
    <property type="entry name" value="HIS_KIN"/>
    <property type="match status" value="1"/>
</dbReference>
<comment type="caution">
    <text evidence="16">The sequence shown here is derived from an EMBL/GenBank/DDBJ whole genome shotgun (WGS) entry which is preliminary data.</text>
</comment>
<dbReference type="Gene3D" id="1.10.287.130">
    <property type="match status" value="1"/>
</dbReference>
<organism evidence="16 17">
    <name type="scientific">Rheinheimera tilapiae</name>
    <dbReference type="NCBI Taxonomy" id="875043"/>
    <lineage>
        <taxon>Bacteria</taxon>
        <taxon>Pseudomonadati</taxon>
        <taxon>Pseudomonadota</taxon>
        <taxon>Gammaproteobacteria</taxon>
        <taxon>Chromatiales</taxon>
        <taxon>Chromatiaceae</taxon>
        <taxon>Rheinheimera</taxon>
    </lineage>
</organism>
<reference evidence="16 17" key="1">
    <citation type="submission" date="2024-09" db="EMBL/GenBank/DDBJ databases">
        <authorList>
            <person name="Sun Q."/>
            <person name="Mori K."/>
        </authorList>
    </citation>
    <scope>NUCLEOTIDE SEQUENCE [LARGE SCALE GENOMIC DNA]</scope>
    <source>
        <strain evidence="16 17">KCTC 23315</strain>
    </source>
</reference>
<keyword evidence="10 13" id="KW-1133">Transmembrane helix</keyword>
<dbReference type="PANTHER" id="PTHR45436">
    <property type="entry name" value="SENSOR HISTIDINE KINASE YKOH"/>
    <property type="match status" value="1"/>
</dbReference>
<dbReference type="InterPro" id="IPR005467">
    <property type="entry name" value="His_kinase_dom"/>
</dbReference>